<accession>A0AAT9HT91</accession>
<feature type="region of interest" description="Disordered" evidence="1">
    <location>
        <begin position="234"/>
        <end position="263"/>
    </location>
</feature>
<reference evidence="2" key="1">
    <citation type="submission" date="2024-06" db="EMBL/GenBank/DDBJ databases">
        <authorList>
            <consortium name="consrtm"/>
            <person name="Uemura M."/>
            <person name="Terahara T."/>
        </authorList>
    </citation>
    <scope>NUCLEOTIDE SEQUENCE</scope>
    <source>
        <strain evidence="2">KM77-8</strain>
    </source>
</reference>
<proteinExistence type="predicted"/>
<reference evidence="2" key="2">
    <citation type="submission" date="2024-07" db="EMBL/GenBank/DDBJ databases">
        <title>Streptomyces haneummycinica sp. nov., a new antibiotic-producing actinobacterium isolated from marine sediment.</title>
        <authorList>
            <person name="Uemura M."/>
            <person name="Hamada M."/>
            <person name="Hirano S."/>
            <person name="Kobayashi K."/>
            <person name="Ohshiro T."/>
            <person name="Kobayashi T."/>
            <person name="Terahara T."/>
        </authorList>
    </citation>
    <scope>NUCLEOTIDE SEQUENCE</scope>
    <source>
        <strain evidence="2">KM77-8</strain>
    </source>
</reference>
<evidence type="ECO:0000313" key="2">
    <source>
        <dbReference type="EMBL" id="BFO20735.1"/>
    </source>
</evidence>
<evidence type="ECO:0000256" key="1">
    <source>
        <dbReference type="SAM" id="MobiDB-lite"/>
    </source>
</evidence>
<organism evidence="2">
    <name type="scientific">Streptomyces haneummycinicus</name>
    <dbReference type="NCBI Taxonomy" id="3074435"/>
    <lineage>
        <taxon>Bacteria</taxon>
        <taxon>Bacillati</taxon>
        <taxon>Actinomycetota</taxon>
        <taxon>Actinomycetes</taxon>
        <taxon>Kitasatosporales</taxon>
        <taxon>Streptomycetaceae</taxon>
        <taxon>Streptomyces</taxon>
    </lineage>
</organism>
<dbReference type="EMBL" id="AP035768">
    <property type="protein sequence ID" value="BFO20735.1"/>
    <property type="molecule type" value="Genomic_DNA"/>
</dbReference>
<protein>
    <submittedName>
        <fullName evidence="2">Uncharacterized protein</fullName>
    </submittedName>
</protein>
<gene>
    <name evidence="2" type="ORF">SHKM778_71230</name>
</gene>
<sequence length="399" mass="41327">MHRLRDHRRRFLLRRDAAEGAEGRAALGLTGRGGFLALGGGGSEDVVPLGGRLAAVEAGRDHGDPDLVAEGVVDHRAEDDVGLGVGGLADQLGRLVDLEQAEVGAAGDGEQDATGAVDGRFEERGGDGHLGGGHRAVVAAGRADAHEGGTGLRHDRLDVGEVEVDEAGRGDEVGDALDTGEQHLVRRLEGVENRHLAVRDGQQPVVRDHDEGVDLFAEFGDAVLGLVRAAPSLEGERAGDHTDGEGAERAGDVGHDGRATGTGAAALTGRHEDHVGPLEDLLDLLAVVLRGLAADGRVGSGAESAGEFTADVELDVGVAHQQGLRVGVDGDELDALETDLDHPVDGIDTTAADTDDFDDCEVVLRCCHVEGLSPRVTCRPTAEALLPRDPTTDAEWDGP</sequence>
<feature type="compositionally biased region" description="Basic and acidic residues" evidence="1">
    <location>
        <begin position="234"/>
        <end position="258"/>
    </location>
</feature>
<name>A0AAT9HT91_9ACTN</name>
<dbReference type="AntiFam" id="ANF00119">
    <property type="entry name" value="Shadow ORF (opposite ftsZ)"/>
</dbReference>
<dbReference type="AlphaFoldDB" id="A0AAT9HT91"/>